<dbReference type="EMBL" id="CP040749">
    <property type="protein sequence ID" value="QCX39832.1"/>
    <property type="molecule type" value="Genomic_DNA"/>
</dbReference>
<dbReference type="KEGG" id="fbe:FF125_15810"/>
<gene>
    <name evidence="1" type="ORF">FF125_15810</name>
</gene>
<keyword evidence="2" id="KW-1185">Reference proteome</keyword>
<accession>A0A5B7TYS2</accession>
<reference evidence="1 2" key="1">
    <citation type="submission" date="2019-05" db="EMBL/GenBank/DDBJ databases">
        <title>Algicella ahnfeltiae gen. nov., sp. nov., a novel marine bacterium of the family Flavobacteriaceae isolated from a red alga.</title>
        <authorList>
            <person name="Nedashkovskaya O.I."/>
            <person name="Kukhlevskiy A.D."/>
            <person name="Kim S.-G."/>
            <person name="Zhukova N.V."/>
            <person name="Mikhailov V.V."/>
        </authorList>
    </citation>
    <scope>NUCLEOTIDE SEQUENCE [LARGE SCALE GENOMIC DNA]</scope>
    <source>
        <strain evidence="1 2">10Alg115</strain>
    </source>
</reference>
<evidence type="ECO:0000313" key="2">
    <source>
        <dbReference type="Proteomes" id="UP000306229"/>
    </source>
</evidence>
<evidence type="ECO:0000313" key="1">
    <source>
        <dbReference type="EMBL" id="QCX39832.1"/>
    </source>
</evidence>
<dbReference type="AlphaFoldDB" id="A0A5B7TYS2"/>
<sequence length="152" mass="17528">MNLKKIIFGILLFTVFTGIAQRNDNEKIKAYKTAFLTEALELTVDEAEKFWPVYNAYSKEYQKIKITKTRQIFKKIRIAGGIDQLSESEADTILEEFVEIDSNVAKAKEKLKKDLTGVISSKKMIKLLSAEQNFNKELLKRFRNRGGNMNKN</sequence>
<name>A0A5B7TYS2_9FLAO</name>
<dbReference type="OrthoDB" id="675330at2"/>
<organism evidence="1 2">
    <name type="scientific">Aureibaculum algae</name>
    <dbReference type="NCBI Taxonomy" id="2584122"/>
    <lineage>
        <taxon>Bacteria</taxon>
        <taxon>Pseudomonadati</taxon>
        <taxon>Bacteroidota</taxon>
        <taxon>Flavobacteriia</taxon>
        <taxon>Flavobacteriales</taxon>
        <taxon>Flavobacteriaceae</taxon>
        <taxon>Aureibaculum</taxon>
    </lineage>
</organism>
<dbReference type="Proteomes" id="UP000306229">
    <property type="component" value="Chromosome"/>
</dbReference>
<dbReference type="RefSeq" id="WP_138950700.1">
    <property type="nucleotide sequence ID" value="NZ_CP040749.1"/>
</dbReference>
<protein>
    <submittedName>
        <fullName evidence="1">Sensor of ECF-type sigma factor</fullName>
    </submittedName>
</protein>
<proteinExistence type="predicted"/>